<dbReference type="PANTHER" id="PTHR12419:SF111">
    <property type="entry name" value="OVARIAN TUMOR DOMAIN-CONTAINING DEUBIQUITINATING ENZYME 9"/>
    <property type="match status" value="1"/>
</dbReference>
<reference evidence="1 2" key="1">
    <citation type="submission" date="2024-02" db="EMBL/GenBank/DDBJ databases">
        <authorList>
            <person name="Chen Y."/>
            <person name="Shah S."/>
            <person name="Dougan E. K."/>
            <person name="Thang M."/>
            <person name="Chan C."/>
        </authorList>
    </citation>
    <scope>NUCLEOTIDE SEQUENCE [LARGE SCALE GENOMIC DNA]</scope>
</reference>
<sequence length="182" mass="20973">MASDSRWSTSNQAYGSFWKAVPLEPKVLAVPVAERAHQEAAARHELLLQRLRAQNLRERPVEGDGNCQFRALSDQLYGSQEHHTAIRQQVLLQLRGEKERYRPFVPGRFEDYVRSMETDGTWGDHVTLQAAADALGLRIHVISDYMKEAYIEVLPHEVKSSKVLNLCFWAEAHYNLLEECRR</sequence>
<accession>A0ABP0KB75</accession>
<evidence type="ECO:0000313" key="1">
    <source>
        <dbReference type="EMBL" id="CAK9023377.1"/>
    </source>
</evidence>
<dbReference type="CDD" id="cd22751">
    <property type="entry name" value="OTU_plant_OTU9-like"/>
    <property type="match status" value="1"/>
</dbReference>
<organism evidence="1 2">
    <name type="scientific">Durusdinium trenchii</name>
    <dbReference type="NCBI Taxonomy" id="1381693"/>
    <lineage>
        <taxon>Eukaryota</taxon>
        <taxon>Sar</taxon>
        <taxon>Alveolata</taxon>
        <taxon>Dinophyceae</taxon>
        <taxon>Suessiales</taxon>
        <taxon>Symbiodiniaceae</taxon>
        <taxon>Durusdinium</taxon>
    </lineage>
</organism>
<name>A0ABP0KB75_9DINO</name>
<dbReference type="Pfam" id="PF02338">
    <property type="entry name" value="OTU"/>
    <property type="match status" value="1"/>
</dbReference>
<dbReference type="InterPro" id="IPR003323">
    <property type="entry name" value="OTU_dom"/>
</dbReference>
<comment type="caution">
    <text evidence="1">The sequence shown here is derived from an EMBL/GenBank/DDBJ whole genome shotgun (WGS) entry which is preliminary data.</text>
</comment>
<proteinExistence type="predicted"/>
<dbReference type="PROSITE" id="PS50802">
    <property type="entry name" value="OTU"/>
    <property type="match status" value="1"/>
</dbReference>
<dbReference type="Proteomes" id="UP001642464">
    <property type="component" value="Unassembled WGS sequence"/>
</dbReference>
<dbReference type="InterPro" id="IPR050704">
    <property type="entry name" value="Peptidase_C85-like"/>
</dbReference>
<gene>
    <name evidence="1" type="ORF">SCF082_LOCUS16184</name>
</gene>
<evidence type="ECO:0000313" key="2">
    <source>
        <dbReference type="Proteomes" id="UP001642464"/>
    </source>
</evidence>
<protein>
    <submittedName>
        <fullName evidence="1">OVARIAN TUMOR DOMAIN-containing deubiquitinating enzyme 9 (OTU domain-containing protein 9) (Deubiquitinating enzyme OTU9)</fullName>
    </submittedName>
</protein>
<keyword evidence="2" id="KW-1185">Reference proteome</keyword>
<dbReference type="EMBL" id="CAXAMM010010446">
    <property type="protein sequence ID" value="CAK9023377.1"/>
    <property type="molecule type" value="Genomic_DNA"/>
</dbReference>
<dbReference type="InterPro" id="IPR038765">
    <property type="entry name" value="Papain-like_cys_pep_sf"/>
</dbReference>
<dbReference type="PANTHER" id="PTHR12419">
    <property type="entry name" value="OTU DOMAIN CONTAINING PROTEIN"/>
    <property type="match status" value="1"/>
</dbReference>
<dbReference type="Gene3D" id="3.90.70.80">
    <property type="match status" value="1"/>
</dbReference>
<dbReference type="SUPFAM" id="SSF54001">
    <property type="entry name" value="Cysteine proteinases"/>
    <property type="match status" value="1"/>
</dbReference>